<accession>A0AAW6EJ73</accession>
<feature type="chain" id="PRO_5043610908" evidence="2">
    <location>
        <begin position="21"/>
        <end position="431"/>
    </location>
</feature>
<name>A0AAW6EJ73_9FIRM</name>
<feature type="signal peptide" evidence="2">
    <location>
        <begin position="1"/>
        <end position="20"/>
    </location>
</feature>
<dbReference type="InterPro" id="IPR006665">
    <property type="entry name" value="OmpA-like"/>
</dbReference>
<evidence type="ECO:0000313" key="5">
    <source>
        <dbReference type="Proteomes" id="UP001213042"/>
    </source>
</evidence>
<dbReference type="SUPFAM" id="SSF103088">
    <property type="entry name" value="OmpA-like"/>
    <property type="match status" value="1"/>
</dbReference>
<protein>
    <submittedName>
        <fullName evidence="4">OmpA family protein</fullName>
    </submittedName>
</protein>
<dbReference type="RefSeq" id="WP_195221295.1">
    <property type="nucleotide sequence ID" value="NZ_JADMWL010000013.1"/>
</dbReference>
<keyword evidence="2" id="KW-0732">Signal</keyword>
<dbReference type="AlphaFoldDB" id="A0AAW6EJ73"/>
<dbReference type="PROSITE" id="PS51123">
    <property type="entry name" value="OMPA_2"/>
    <property type="match status" value="1"/>
</dbReference>
<organism evidence="4 5">
    <name type="scientific">Ruminococcus bicirculans</name>
    <name type="common">ex Wegman et al. 2014</name>
    <dbReference type="NCBI Taxonomy" id="1160721"/>
    <lineage>
        <taxon>Bacteria</taxon>
        <taxon>Bacillati</taxon>
        <taxon>Bacillota</taxon>
        <taxon>Clostridia</taxon>
        <taxon>Eubacteriales</taxon>
        <taxon>Oscillospiraceae</taxon>
        <taxon>Ruminococcus</taxon>
    </lineage>
</organism>
<gene>
    <name evidence="4" type="ORF">PNW00_08590</name>
</gene>
<dbReference type="InterPro" id="IPR036737">
    <property type="entry name" value="OmpA-like_sf"/>
</dbReference>
<dbReference type="EMBL" id="JAQMLU010000013">
    <property type="protein sequence ID" value="MDB8750501.1"/>
    <property type="molecule type" value="Genomic_DNA"/>
</dbReference>
<evidence type="ECO:0000313" key="4">
    <source>
        <dbReference type="EMBL" id="MDB8750501.1"/>
    </source>
</evidence>
<dbReference type="Proteomes" id="UP001213042">
    <property type="component" value="Unassembled WGS sequence"/>
</dbReference>
<sequence>MKKRALNVTTAIILAASVLSTMTGCTLDEIKGTIGGNTAEASTPASNVCVVVSPTANQHKPDVKLAYDEIYDSCYSYGYKSCVVDDGSPYLAFEEDLTHADRTSGLSEQNKKLDAEAYVDDFIEKAENAKAVTSEKDTLKTIRLAADTLADSEGDKTIVFIDNGISTTGIVTFKSFKNFDVEKSINALNDNDYPSLDNINVIWYGLGDTVAPQKELSNDDMNNLQAFWEQYLTNCGVASVKFPKNVAVNTTIDNSSLPWVSTVDVSPIISKIPDFETLMEQVEELPEEERNSTFDDALEVGLKLDENSVQFKPDSYELIDKDKAIKIMTPLADYLKDNPDKRIVLLGTTATYGNQESCVKFSLGRAETLKEILVDDMGVNESQLLTFGLGFENDFHVDDLNEDGSLNPVEASKNRSVIFADTDSSIGKSYV</sequence>
<evidence type="ECO:0000259" key="3">
    <source>
        <dbReference type="PROSITE" id="PS51123"/>
    </source>
</evidence>
<feature type="domain" description="OmpA-like" evidence="3">
    <location>
        <begin position="300"/>
        <end position="425"/>
    </location>
</feature>
<comment type="caution">
    <text evidence="4">The sequence shown here is derived from an EMBL/GenBank/DDBJ whole genome shotgun (WGS) entry which is preliminary data.</text>
</comment>
<dbReference type="GO" id="GO:0016020">
    <property type="term" value="C:membrane"/>
    <property type="evidence" value="ECO:0007669"/>
    <property type="project" value="UniProtKB-UniRule"/>
</dbReference>
<reference evidence="4" key="1">
    <citation type="submission" date="2023-01" db="EMBL/GenBank/DDBJ databases">
        <title>Human gut microbiome strain richness.</title>
        <authorList>
            <person name="Chen-Liaw A."/>
        </authorList>
    </citation>
    <scope>NUCLEOTIDE SEQUENCE</scope>
    <source>
        <strain evidence="4">D43st1_D9_D43t1_170807</strain>
    </source>
</reference>
<keyword evidence="1" id="KW-0472">Membrane</keyword>
<dbReference type="Gene3D" id="3.30.1330.60">
    <property type="entry name" value="OmpA-like domain"/>
    <property type="match status" value="1"/>
</dbReference>
<proteinExistence type="predicted"/>
<dbReference type="PROSITE" id="PS51257">
    <property type="entry name" value="PROKAR_LIPOPROTEIN"/>
    <property type="match status" value="1"/>
</dbReference>
<evidence type="ECO:0000256" key="1">
    <source>
        <dbReference type="PROSITE-ProRule" id="PRU00473"/>
    </source>
</evidence>
<evidence type="ECO:0000256" key="2">
    <source>
        <dbReference type="SAM" id="SignalP"/>
    </source>
</evidence>
<dbReference type="Pfam" id="PF00691">
    <property type="entry name" value="OmpA"/>
    <property type="match status" value="1"/>
</dbReference>